<feature type="compositionally biased region" description="Low complexity" evidence="2">
    <location>
        <begin position="361"/>
        <end position="381"/>
    </location>
</feature>
<dbReference type="Proteomes" id="UP000314616">
    <property type="component" value="Chromosome"/>
</dbReference>
<dbReference type="InterPro" id="IPR011761">
    <property type="entry name" value="ATP-grasp"/>
</dbReference>
<evidence type="ECO:0000259" key="4">
    <source>
        <dbReference type="PROSITE" id="PS51186"/>
    </source>
</evidence>
<dbReference type="PROSITE" id="PS50975">
    <property type="entry name" value="ATP_GRASP"/>
    <property type="match status" value="1"/>
</dbReference>
<dbReference type="PANTHER" id="PTHR42793:SF1">
    <property type="entry name" value="PEPTIDYL-LYSINE N-ACETYLTRANSFERASE PATZ"/>
    <property type="match status" value="1"/>
</dbReference>
<gene>
    <name evidence="5" type="ORF">FE374_08515</name>
</gene>
<dbReference type="PROSITE" id="PS51186">
    <property type="entry name" value="GNAT"/>
    <property type="match status" value="1"/>
</dbReference>
<keyword evidence="5" id="KW-0808">Transferase</keyword>
<dbReference type="Gene3D" id="3.40.50.261">
    <property type="entry name" value="Succinyl-CoA synthetase domains"/>
    <property type="match status" value="2"/>
</dbReference>
<feature type="domain" description="ATP-grasp" evidence="3">
    <location>
        <begin position="704"/>
        <end position="909"/>
    </location>
</feature>
<accession>A0A5B8C231</accession>
<dbReference type="Pfam" id="PF13549">
    <property type="entry name" value="ATP-grasp_5"/>
    <property type="match status" value="1"/>
</dbReference>
<dbReference type="Gene3D" id="3.40.630.30">
    <property type="match status" value="1"/>
</dbReference>
<evidence type="ECO:0000259" key="3">
    <source>
        <dbReference type="PROSITE" id="PS50975"/>
    </source>
</evidence>
<dbReference type="InterPro" id="IPR000182">
    <property type="entry name" value="GNAT_dom"/>
</dbReference>
<dbReference type="InterPro" id="IPR032875">
    <property type="entry name" value="Succ_CoA_lig_flav_dom"/>
</dbReference>
<dbReference type="Gene3D" id="3.40.50.720">
    <property type="entry name" value="NAD(P)-binding Rossmann-like Domain"/>
    <property type="match status" value="1"/>
</dbReference>
<dbReference type="SUPFAM" id="SSF55729">
    <property type="entry name" value="Acyl-CoA N-acyltransferases (Nat)"/>
    <property type="match status" value="1"/>
</dbReference>
<proteinExistence type="predicted"/>
<dbReference type="InterPro" id="IPR036291">
    <property type="entry name" value="NAD(P)-bd_dom_sf"/>
</dbReference>
<evidence type="ECO:0000313" key="5">
    <source>
        <dbReference type="EMBL" id="QDC24653.1"/>
    </source>
</evidence>
<feature type="compositionally biased region" description="Gly residues" evidence="2">
    <location>
        <begin position="931"/>
        <end position="940"/>
    </location>
</feature>
<dbReference type="RefSeq" id="WP_139928208.1">
    <property type="nucleotide sequence ID" value="NZ_CP040915.1"/>
</dbReference>
<dbReference type="InterPro" id="IPR003781">
    <property type="entry name" value="CoA-bd"/>
</dbReference>
<dbReference type="InterPro" id="IPR016181">
    <property type="entry name" value="Acyl_CoA_acyltransferase"/>
</dbReference>
<evidence type="ECO:0000256" key="2">
    <source>
        <dbReference type="SAM" id="MobiDB-lite"/>
    </source>
</evidence>
<dbReference type="OrthoDB" id="190266at2"/>
<dbReference type="InterPro" id="IPR016102">
    <property type="entry name" value="Succinyl-CoA_synth-like"/>
</dbReference>
<dbReference type="Gene3D" id="3.30.470.20">
    <property type="entry name" value="ATP-grasp fold, B domain"/>
    <property type="match status" value="1"/>
</dbReference>
<dbReference type="Pfam" id="PF13380">
    <property type="entry name" value="CoA_binding_2"/>
    <property type="match status" value="1"/>
</dbReference>
<keyword evidence="1" id="KW-0547">Nucleotide-binding</keyword>
<reference evidence="5 6" key="1">
    <citation type="submission" date="2019-05" db="EMBL/GenBank/DDBJ databases">
        <title>Georgenia *** sp. nov., and Georgenia *** sp. nov., isolated from the intestinal contents of plateau pika (Ochotona curzoniae) in the Qinghai-Tibet plateau of China.</title>
        <authorList>
            <person name="Tian Z."/>
        </authorList>
    </citation>
    <scope>NUCLEOTIDE SEQUENCE [LARGE SCALE GENOMIC DNA]</scope>
    <source>
        <strain evidence="5 6">Z443</strain>
    </source>
</reference>
<dbReference type="AlphaFoldDB" id="A0A5B8C231"/>
<name>A0A5B8C231_9MICO</name>
<dbReference type="EMBL" id="CP040915">
    <property type="protein sequence ID" value="QDC24653.1"/>
    <property type="molecule type" value="Genomic_DNA"/>
</dbReference>
<dbReference type="GO" id="GO:0016747">
    <property type="term" value="F:acyltransferase activity, transferring groups other than amino-acyl groups"/>
    <property type="evidence" value="ECO:0007669"/>
    <property type="project" value="InterPro"/>
</dbReference>
<dbReference type="SUPFAM" id="SSF56059">
    <property type="entry name" value="Glutathione synthetase ATP-binding domain-like"/>
    <property type="match status" value="1"/>
</dbReference>
<feature type="domain" description="N-acetyltransferase" evidence="4">
    <location>
        <begin position="26"/>
        <end position="176"/>
    </location>
</feature>
<feature type="region of interest" description="Disordered" evidence="2">
    <location>
        <begin position="361"/>
        <end position="382"/>
    </location>
</feature>
<dbReference type="SUPFAM" id="SSF51735">
    <property type="entry name" value="NAD(P)-binding Rossmann-fold domains"/>
    <property type="match status" value="1"/>
</dbReference>
<evidence type="ECO:0000256" key="1">
    <source>
        <dbReference type="PROSITE-ProRule" id="PRU00409"/>
    </source>
</evidence>
<protein>
    <submittedName>
        <fullName evidence="5">GNAT family N-acetyltransferase</fullName>
    </submittedName>
</protein>
<dbReference type="Pfam" id="PF13607">
    <property type="entry name" value="Succ_CoA_lig"/>
    <property type="match status" value="1"/>
</dbReference>
<dbReference type="InterPro" id="IPR013815">
    <property type="entry name" value="ATP_grasp_subdomain_1"/>
</dbReference>
<organism evidence="5 6">
    <name type="scientific">Georgenia yuyongxinii</name>
    <dbReference type="NCBI Taxonomy" id="2589797"/>
    <lineage>
        <taxon>Bacteria</taxon>
        <taxon>Bacillati</taxon>
        <taxon>Actinomycetota</taxon>
        <taxon>Actinomycetes</taxon>
        <taxon>Micrococcales</taxon>
        <taxon>Bogoriellaceae</taxon>
        <taxon>Georgenia</taxon>
    </lineage>
</organism>
<dbReference type="Gene3D" id="3.30.1490.20">
    <property type="entry name" value="ATP-grasp fold, A domain"/>
    <property type="match status" value="1"/>
</dbReference>
<dbReference type="KEGG" id="gyu:FE374_08515"/>
<dbReference type="Pfam" id="PF13302">
    <property type="entry name" value="Acetyltransf_3"/>
    <property type="match status" value="1"/>
</dbReference>
<sequence>MGEDGVGEDYPWHWAADVVLRDGATMHIRPIRPDDADALQRMHLAQSPESIYFRFFAPVPRLGEKDLYRFTHVDHHNRVALVMVDGAEIRAVGRFDVVAPGDAEVAFNVVDTERGRGLGSVLLEHLAAAARELGVTRFVADVLPANARMVRVFGDAGYEVAQRLEDGVLSISFSIEETERSWQVMAERERHAEALSMGGLLQAASVVVLGLGPEGEEGHVLAGRVAQALAAGAFTGPVHVVGTAAGGPTAEPGAPRQPTQVHRAIGEVPGPVDLAVVSGPPRDVVGSVPALRDLGVRAMVVLSHGFGESGPAGMARQRELLRRTRAAGIRVVGPASFGVVGHGPAGRYNATLWLESGDVTGPGDAPAAGSAGDSRAAGSSGEAPEGLGLFAQSLAAGLAVRSAAARRNLPVATFVSAGNRMDVSGNDTMQFWSQHPATAVGVVVLESMGNPRKFSRIARRLSASKPLVAVISGQTGQATPPGHAVRTSREPQRVLTEMLRQAGVVRSRTVREMLDVAALMLTQPLPAGPRTAVVSSSTALAGLVSDVLRAEGLEVAGEPVTLPPLAGAAQYEDALARLTARDDFDAVIVAHAAPLATTDREVAAVIARAAARDPRTWVASVYGLHGLDEALTAEGRRVPATGTVEDAVTALAGVVQHARWRTGATDPLVAPPGIDPAGARRVLADLLSAVPQHERRTLDRTATQALLACYGIEILAAEPVRDADEAVAAAEATGWPVALKVSDAVLRHRMDLGGVRLDVADADALREAMTQVRTRSERVLGHPVTFEVQAMAPPGVACVVRGSEDDLYGPVVAFGLGGDATELLGDVSYRIPPLTSRDVSEMVRSVRAAPRLLGHRGLPPVDVAALEDVVARVSMLTDDLPEVAEVLLNPVIVGEEGVQIASAVVTVAHPLRQDAGRRALPEPPAEPTGDAGDGGGAEVG</sequence>
<dbReference type="PANTHER" id="PTHR42793">
    <property type="entry name" value="COA BINDING DOMAIN CONTAINING PROTEIN"/>
    <property type="match status" value="1"/>
</dbReference>
<dbReference type="SUPFAM" id="SSF52210">
    <property type="entry name" value="Succinyl-CoA synthetase domains"/>
    <property type="match status" value="2"/>
</dbReference>
<evidence type="ECO:0000313" key="6">
    <source>
        <dbReference type="Proteomes" id="UP000314616"/>
    </source>
</evidence>
<keyword evidence="1" id="KW-0067">ATP-binding</keyword>
<dbReference type="CDD" id="cd04301">
    <property type="entry name" value="NAT_SF"/>
    <property type="match status" value="1"/>
</dbReference>
<dbReference type="GO" id="GO:0005524">
    <property type="term" value="F:ATP binding"/>
    <property type="evidence" value="ECO:0007669"/>
    <property type="project" value="UniProtKB-UniRule"/>
</dbReference>
<dbReference type="GO" id="GO:0046872">
    <property type="term" value="F:metal ion binding"/>
    <property type="evidence" value="ECO:0007669"/>
    <property type="project" value="InterPro"/>
</dbReference>
<feature type="region of interest" description="Disordered" evidence="2">
    <location>
        <begin position="914"/>
        <end position="940"/>
    </location>
</feature>